<dbReference type="PANTHER" id="PTHR43370">
    <property type="entry name" value="SUGAR ABC TRANSPORTER INTEGRAL MEMBRANE PROTEIN-RELATED"/>
    <property type="match status" value="1"/>
</dbReference>
<keyword evidence="2" id="KW-1003">Cell membrane</keyword>
<feature type="transmembrane region" description="Helical" evidence="6">
    <location>
        <begin position="221"/>
        <end position="242"/>
    </location>
</feature>
<protein>
    <submittedName>
        <fullName evidence="7">ABC transporter permease</fullName>
    </submittedName>
</protein>
<dbReference type="InterPro" id="IPR001851">
    <property type="entry name" value="ABC_transp_permease"/>
</dbReference>
<feature type="transmembrane region" description="Helical" evidence="6">
    <location>
        <begin position="70"/>
        <end position="93"/>
    </location>
</feature>
<feature type="transmembrane region" description="Helical" evidence="6">
    <location>
        <begin position="329"/>
        <end position="349"/>
    </location>
</feature>
<keyword evidence="5 6" id="KW-0472">Membrane</keyword>
<comment type="subcellular location">
    <subcellularLocation>
        <location evidence="1">Cell membrane</location>
        <topology evidence="1">Multi-pass membrane protein</topology>
    </subcellularLocation>
</comment>
<keyword evidence="3 6" id="KW-0812">Transmembrane</keyword>
<feature type="transmembrane region" description="Helical" evidence="6">
    <location>
        <begin position="361"/>
        <end position="384"/>
    </location>
</feature>
<evidence type="ECO:0000256" key="6">
    <source>
        <dbReference type="SAM" id="Phobius"/>
    </source>
</evidence>
<name>A0A6P2BRK4_9ACTN</name>
<dbReference type="PANTHER" id="PTHR43370:SF1">
    <property type="entry name" value="GUANOSINE ABC TRANSPORTER PERMEASE PROTEIN NUPQ"/>
    <property type="match status" value="1"/>
</dbReference>
<evidence type="ECO:0000256" key="3">
    <source>
        <dbReference type="ARBA" id="ARBA00022692"/>
    </source>
</evidence>
<gene>
    <name evidence="7" type="ORF">EAS64_34075</name>
</gene>
<evidence type="ECO:0000256" key="1">
    <source>
        <dbReference type="ARBA" id="ARBA00004651"/>
    </source>
</evidence>
<comment type="caution">
    <text evidence="7">The sequence shown here is derived from an EMBL/GenBank/DDBJ whole genome shotgun (WGS) entry which is preliminary data.</text>
</comment>
<feature type="transmembrane region" description="Helical" evidence="6">
    <location>
        <begin position="29"/>
        <end position="50"/>
    </location>
</feature>
<dbReference type="GO" id="GO:0005886">
    <property type="term" value="C:plasma membrane"/>
    <property type="evidence" value="ECO:0007669"/>
    <property type="project" value="UniProtKB-SubCell"/>
</dbReference>
<dbReference type="OrthoDB" id="9792579at2"/>
<dbReference type="GO" id="GO:0022857">
    <property type="term" value="F:transmembrane transporter activity"/>
    <property type="evidence" value="ECO:0007669"/>
    <property type="project" value="InterPro"/>
</dbReference>
<reference evidence="7 8" key="1">
    <citation type="submission" date="2018-11" db="EMBL/GenBank/DDBJ databases">
        <title>Trebonia kvetii gen.nov., sp.nov., a novel acidophilic actinobacterium, and proposal of the new actinobacterial family Treboniaceae fam. nov.</title>
        <authorList>
            <person name="Rapoport D."/>
            <person name="Sagova-Mareckova M."/>
            <person name="Sedlacek I."/>
            <person name="Provaznik J."/>
            <person name="Kralova S."/>
            <person name="Pavlinic D."/>
            <person name="Benes V."/>
            <person name="Kopecky J."/>
        </authorList>
    </citation>
    <scope>NUCLEOTIDE SEQUENCE [LARGE SCALE GENOMIC DNA]</scope>
    <source>
        <strain evidence="7 8">15Tr583</strain>
    </source>
</reference>
<evidence type="ECO:0000256" key="2">
    <source>
        <dbReference type="ARBA" id="ARBA00022475"/>
    </source>
</evidence>
<dbReference type="RefSeq" id="WP_145859758.1">
    <property type="nucleotide sequence ID" value="NZ_RPFW01000007.1"/>
</dbReference>
<evidence type="ECO:0000313" key="7">
    <source>
        <dbReference type="EMBL" id="TVZ01307.1"/>
    </source>
</evidence>
<feature type="transmembrane region" description="Helical" evidence="6">
    <location>
        <begin position="191"/>
        <end position="214"/>
    </location>
</feature>
<evidence type="ECO:0000256" key="5">
    <source>
        <dbReference type="ARBA" id="ARBA00023136"/>
    </source>
</evidence>
<organism evidence="7 8">
    <name type="scientific">Trebonia kvetii</name>
    <dbReference type="NCBI Taxonomy" id="2480626"/>
    <lineage>
        <taxon>Bacteria</taxon>
        <taxon>Bacillati</taxon>
        <taxon>Actinomycetota</taxon>
        <taxon>Actinomycetes</taxon>
        <taxon>Streptosporangiales</taxon>
        <taxon>Treboniaceae</taxon>
        <taxon>Trebonia</taxon>
    </lineage>
</organism>
<feature type="transmembrane region" description="Helical" evidence="6">
    <location>
        <begin position="105"/>
        <end position="126"/>
    </location>
</feature>
<feature type="transmembrane region" description="Helical" evidence="6">
    <location>
        <begin position="164"/>
        <end position="185"/>
    </location>
</feature>
<keyword evidence="8" id="KW-1185">Reference proteome</keyword>
<accession>A0A6P2BRK4</accession>
<feature type="transmembrane region" description="Helical" evidence="6">
    <location>
        <begin position="279"/>
        <end position="296"/>
    </location>
</feature>
<dbReference type="EMBL" id="RPFW01000007">
    <property type="protein sequence ID" value="TVZ01307.1"/>
    <property type="molecule type" value="Genomic_DNA"/>
</dbReference>
<keyword evidence="4 6" id="KW-1133">Transmembrane helix</keyword>
<dbReference type="Pfam" id="PF02653">
    <property type="entry name" value="BPD_transp_2"/>
    <property type="match status" value="1"/>
</dbReference>
<feature type="transmembrane region" description="Helical" evidence="6">
    <location>
        <begin position="132"/>
        <end position="152"/>
    </location>
</feature>
<evidence type="ECO:0000313" key="8">
    <source>
        <dbReference type="Proteomes" id="UP000460272"/>
    </source>
</evidence>
<feature type="transmembrane region" description="Helical" evidence="6">
    <location>
        <begin position="405"/>
        <end position="423"/>
    </location>
</feature>
<evidence type="ECO:0000256" key="4">
    <source>
        <dbReference type="ARBA" id="ARBA00022989"/>
    </source>
</evidence>
<sequence>MTSTAAPSSARLPALLPPDPAAASWGRRLAAPVTFAIFGLVDILVFGRHSHGSVTFAFTPQFAKVSVPNLVLPAAGTCYVLGGISLALAAARLLSALGVVTLSRVARRVTIGVVVFGFVISLIAWASAGQSIPFNVVNLLSGTLNVSIPIMLGALTGVICSTSGVINIAIEGQLLLGAFCAAIATSVTGSLWLGLICGALAGSLVAVLLAVFAISYRVNQIVLGVVLNTLVLGLTGYLYNAIMVPYGDTLNNPNTFSPWKVPGLGDIPIIGPVFFDSTVFLYLTYLILAVVQVGLYRTRWGLRTRAIGEHPLAADTVGIRVIAMQYRNVILAGLIAGIGGAYFTIGSVGSFGIDMTSGEGYIALAAMIFGRYTPFGAIGAALLFGFTTQLQSILSSINVPIDSNLLLLTPYVVTIVVLAGLVGKVRGPRAEGVPFVKA</sequence>
<dbReference type="CDD" id="cd06580">
    <property type="entry name" value="TM_PBP1_transp_TpRbsC_like"/>
    <property type="match status" value="1"/>
</dbReference>
<dbReference type="Proteomes" id="UP000460272">
    <property type="component" value="Unassembled WGS sequence"/>
</dbReference>
<dbReference type="AlphaFoldDB" id="A0A6P2BRK4"/>
<proteinExistence type="predicted"/>